<sequence>MVDSITSSFSEYGVPASELVGFVSEWDRVSRADGQKRKRREKIARVAGRNEGADEEREGF</sequence>
<comment type="caution">
    <text evidence="2">The sequence shown here is derived from an EMBL/GenBank/DDBJ whole genome shotgun (WGS) entry which is preliminary data.</text>
</comment>
<accession>A0AA40FM63</accession>
<proteinExistence type="predicted"/>
<dbReference type="AlphaFoldDB" id="A0AA40FM63"/>
<reference evidence="2" key="1">
    <citation type="submission" date="2021-10" db="EMBL/GenBank/DDBJ databases">
        <title>Melipona bicolor Genome sequencing and assembly.</title>
        <authorList>
            <person name="Araujo N.S."/>
            <person name="Arias M.C."/>
        </authorList>
    </citation>
    <scope>NUCLEOTIDE SEQUENCE</scope>
    <source>
        <strain evidence="2">USP_2M_L1-L4_2017</strain>
        <tissue evidence="2">Whole body</tissue>
    </source>
</reference>
<gene>
    <name evidence="2" type="ORF">K0M31_010186</name>
</gene>
<evidence type="ECO:0000256" key="1">
    <source>
        <dbReference type="SAM" id="MobiDB-lite"/>
    </source>
</evidence>
<dbReference type="Proteomes" id="UP001177670">
    <property type="component" value="Unassembled WGS sequence"/>
</dbReference>
<feature type="region of interest" description="Disordered" evidence="1">
    <location>
        <begin position="30"/>
        <end position="60"/>
    </location>
</feature>
<evidence type="ECO:0000313" key="2">
    <source>
        <dbReference type="EMBL" id="KAK1121384.1"/>
    </source>
</evidence>
<evidence type="ECO:0000313" key="3">
    <source>
        <dbReference type="Proteomes" id="UP001177670"/>
    </source>
</evidence>
<organism evidence="2 3">
    <name type="scientific">Melipona bicolor</name>
    <dbReference type="NCBI Taxonomy" id="60889"/>
    <lineage>
        <taxon>Eukaryota</taxon>
        <taxon>Metazoa</taxon>
        <taxon>Ecdysozoa</taxon>
        <taxon>Arthropoda</taxon>
        <taxon>Hexapoda</taxon>
        <taxon>Insecta</taxon>
        <taxon>Pterygota</taxon>
        <taxon>Neoptera</taxon>
        <taxon>Endopterygota</taxon>
        <taxon>Hymenoptera</taxon>
        <taxon>Apocrita</taxon>
        <taxon>Aculeata</taxon>
        <taxon>Apoidea</taxon>
        <taxon>Anthophila</taxon>
        <taxon>Apidae</taxon>
        <taxon>Melipona</taxon>
    </lineage>
</organism>
<feature type="non-terminal residue" evidence="2">
    <location>
        <position position="60"/>
    </location>
</feature>
<protein>
    <submittedName>
        <fullName evidence="2">Uncharacterized protein</fullName>
    </submittedName>
</protein>
<name>A0AA40FM63_9HYME</name>
<keyword evidence="3" id="KW-1185">Reference proteome</keyword>
<dbReference type="EMBL" id="JAHYIQ010000026">
    <property type="protein sequence ID" value="KAK1121384.1"/>
    <property type="molecule type" value="Genomic_DNA"/>
</dbReference>